<dbReference type="EMBL" id="MEUA01000028">
    <property type="protein sequence ID" value="OGC14896.1"/>
    <property type="molecule type" value="Genomic_DNA"/>
</dbReference>
<evidence type="ECO:0000313" key="12">
    <source>
        <dbReference type="Proteomes" id="UP000177905"/>
    </source>
</evidence>
<evidence type="ECO:0000256" key="4">
    <source>
        <dbReference type="ARBA" id="ARBA00023186"/>
    </source>
</evidence>
<feature type="compositionally biased region" description="Basic and acidic residues" evidence="8">
    <location>
        <begin position="927"/>
        <end position="936"/>
    </location>
</feature>
<dbReference type="CDD" id="cd19499">
    <property type="entry name" value="RecA-like_ClpB_Hsp104-like"/>
    <property type="match status" value="1"/>
</dbReference>
<dbReference type="GO" id="GO:0034605">
    <property type="term" value="P:cellular response to heat"/>
    <property type="evidence" value="ECO:0007669"/>
    <property type="project" value="TreeGrafter"/>
</dbReference>
<accession>A0A1F4S372</accession>
<keyword evidence="7" id="KW-0175">Coiled coil</keyword>
<feature type="coiled-coil region" evidence="7">
    <location>
        <begin position="526"/>
        <end position="579"/>
    </location>
</feature>
<evidence type="ECO:0000256" key="5">
    <source>
        <dbReference type="PROSITE-ProRule" id="PRU01251"/>
    </source>
</evidence>
<comment type="caution">
    <text evidence="11">The sequence shown here is derived from an EMBL/GenBank/DDBJ whole genome shotgun (WGS) entry which is preliminary data.</text>
</comment>
<protein>
    <recommendedName>
        <fullName evidence="13">ATP-dependent Clp protease ATP-binding subunit ClpC</fullName>
    </recommendedName>
</protein>
<dbReference type="Pfam" id="PF00004">
    <property type="entry name" value="AAA"/>
    <property type="match status" value="1"/>
</dbReference>
<dbReference type="InterPro" id="IPR003593">
    <property type="entry name" value="AAA+_ATPase"/>
</dbReference>
<dbReference type="PROSITE" id="PS00870">
    <property type="entry name" value="CLPAB_1"/>
    <property type="match status" value="1"/>
</dbReference>
<dbReference type="SUPFAM" id="SSF81923">
    <property type="entry name" value="Double Clp-N motif"/>
    <property type="match status" value="1"/>
</dbReference>
<dbReference type="PRINTS" id="PR00300">
    <property type="entry name" value="CLPPROTEASEA"/>
</dbReference>
<evidence type="ECO:0000256" key="1">
    <source>
        <dbReference type="ARBA" id="ARBA00022737"/>
    </source>
</evidence>
<evidence type="ECO:0000256" key="2">
    <source>
        <dbReference type="ARBA" id="ARBA00022741"/>
    </source>
</evidence>
<dbReference type="SMART" id="SM00382">
    <property type="entry name" value="AAA"/>
    <property type="match status" value="2"/>
</dbReference>
<dbReference type="InterPro" id="IPR018368">
    <property type="entry name" value="ClpA/B_CS1"/>
</dbReference>
<evidence type="ECO:0000256" key="7">
    <source>
        <dbReference type="SAM" id="Coils"/>
    </source>
</evidence>
<evidence type="ECO:0000256" key="3">
    <source>
        <dbReference type="ARBA" id="ARBA00022840"/>
    </source>
</evidence>
<dbReference type="PROSITE" id="PS50151">
    <property type="entry name" value="UVR"/>
    <property type="match status" value="1"/>
</dbReference>
<dbReference type="GO" id="GO:0016887">
    <property type="term" value="F:ATP hydrolysis activity"/>
    <property type="evidence" value="ECO:0007669"/>
    <property type="project" value="InterPro"/>
</dbReference>
<evidence type="ECO:0008006" key="13">
    <source>
        <dbReference type="Google" id="ProtNLM"/>
    </source>
</evidence>
<dbReference type="GO" id="GO:0005737">
    <property type="term" value="C:cytoplasm"/>
    <property type="evidence" value="ECO:0007669"/>
    <property type="project" value="TreeGrafter"/>
</dbReference>
<reference evidence="11 12" key="1">
    <citation type="journal article" date="2016" name="Nat. Commun.">
        <title>Thousands of microbial genomes shed light on interconnected biogeochemical processes in an aquifer system.</title>
        <authorList>
            <person name="Anantharaman K."/>
            <person name="Brown C.T."/>
            <person name="Hug L.A."/>
            <person name="Sharon I."/>
            <person name="Castelle C.J."/>
            <person name="Probst A.J."/>
            <person name="Thomas B.C."/>
            <person name="Singh A."/>
            <person name="Wilkins M.J."/>
            <person name="Karaoz U."/>
            <person name="Brodie E.L."/>
            <person name="Williams K.H."/>
            <person name="Hubbard S.S."/>
            <person name="Banfield J.F."/>
        </authorList>
    </citation>
    <scope>NUCLEOTIDE SEQUENCE [LARGE SCALE GENOMIC DNA]</scope>
</reference>
<dbReference type="InterPro" id="IPR003959">
    <property type="entry name" value="ATPase_AAA_core"/>
</dbReference>
<dbReference type="Proteomes" id="UP000177905">
    <property type="component" value="Unassembled WGS sequence"/>
</dbReference>
<dbReference type="SUPFAM" id="SSF52540">
    <property type="entry name" value="P-loop containing nucleoside triphosphate hydrolases"/>
    <property type="match status" value="2"/>
</dbReference>
<dbReference type="Gene3D" id="4.10.860.10">
    <property type="entry name" value="UVR domain"/>
    <property type="match status" value="1"/>
</dbReference>
<proteinExistence type="inferred from homology"/>
<dbReference type="PANTHER" id="PTHR11638:SF18">
    <property type="entry name" value="HEAT SHOCK PROTEIN 104"/>
    <property type="match status" value="1"/>
</dbReference>
<dbReference type="InterPro" id="IPR041546">
    <property type="entry name" value="ClpA/ClpB_AAA_lid"/>
</dbReference>
<dbReference type="Pfam" id="PF10431">
    <property type="entry name" value="ClpB_D2-small"/>
    <property type="match status" value="1"/>
</dbReference>
<feature type="compositionally biased region" description="Basic and acidic residues" evidence="8">
    <location>
        <begin position="946"/>
        <end position="957"/>
    </location>
</feature>
<dbReference type="AlphaFoldDB" id="A0A1F4S372"/>
<dbReference type="SMART" id="SM01086">
    <property type="entry name" value="ClpB_D2-small"/>
    <property type="match status" value="1"/>
</dbReference>
<dbReference type="PROSITE" id="PS51903">
    <property type="entry name" value="CLP_R"/>
    <property type="match status" value="1"/>
</dbReference>
<feature type="region of interest" description="Disordered" evidence="8">
    <location>
        <begin position="927"/>
        <end position="965"/>
    </location>
</feature>
<dbReference type="InterPro" id="IPR004176">
    <property type="entry name" value="Clp_R_N"/>
</dbReference>
<dbReference type="InterPro" id="IPR027417">
    <property type="entry name" value="P-loop_NTPase"/>
</dbReference>
<keyword evidence="1 5" id="KW-0677">Repeat</keyword>
<feature type="domain" description="UVR" evidence="9">
    <location>
        <begin position="530"/>
        <end position="565"/>
    </location>
</feature>
<evidence type="ECO:0000256" key="6">
    <source>
        <dbReference type="RuleBase" id="RU004432"/>
    </source>
</evidence>
<evidence type="ECO:0000313" key="11">
    <source>
        <dbReference type="EMBL" id="OGC14896.1"/>
    </source>
</evidence>
<dbReference type="Pfam" id="PF07724">
    <property type="entry name" value="AAA_2"/>
    <property type="match status" value="1"/>
</dbReference>
<dbReference type="FunFam" id="3.40.50.300:FF:000025">
    <property type="entry name" value="ATP-dependent Clp protease subunit"/>
    <property type="match status" value="1"/>
</dbReference>
<dbReference type="Gene3D" id="1.10.8.60">
    <property type="match status" value="2"/>
</dbReference>
<dbReference type="InterPro" id="IPR028299">
    <property type="entry name" value="ClpA/B_CS2"/>
</dbReference>
<dbReference type="InterPro" id="IPR019489">
    <property type="entry name" value="Clp_ATPase_C"/>
</dbReference>
<dbReference type="Gene3D" id="3.40.50.300">
    <property type="entry name" value="P-loop containing nucleotide triphosphate hydrolases"/>
    <property type="match status" value="2"/>
</dbReference>
<dbReference type="InterPro" id="IPR001943">
    <property type="entry name" value="UVR_dom"/>
</dbReference>
<dbReference type="InterPro" id="IPR001270">
    <property type="entry name" value="ClpA/B"/>
</dbReference>
<dbReference type="FunFam" id="3.40.50.300:FF:000010">
    <property type="entry name" value="Chaperone clpB 1, putative"/>
    <property type="match status" value="1"/>
</dbReference>
<gene>
    <name evidence="11" type="ORF">A2290_07345</name>
</gene>
<keyword evidence="4 6" id="KW-0143">Chaperone</keyword>
<evidence type="ECO:0000259" key="10">
    <source>
        <dbReference type="PROSITE" id="PS51903"/>
    </source>
</evidence>
<sequence length="965" mass="107349">MSMICDECHINQATVHVTRVVNGKKVVRHLCPTCAEKLGFMPTDLGFPGFFEIPDIFASFFKRRPSERIYDYFTDSAQKVIHLASEEARRLKHDHLTTEHLLLGIIREEGFAYKILKDLEVDLVDLFSDIESLIGHGEGTKGEISLSPRTKKVLELSYNAAKELGFSFVGSEHILLGIIREGESISAQSLHKRKITFDKVVSKILEELEKEQKGEEGLLGGDADDQFSLEGGPEGMDIPEGSEDIEGGGGGFFGGMPGFGFPGTMAPPRSRKPALASFGKDLTLEAKEGRLDPVIDRSKEIERVIRILSRRTKNNPALLGDPGVGKTAIVEGLADKIIKGDVPDVLKGKKLISLDLGGMVAGTKYRGEFEARIKKVLDEVLSKKREIILFIDELHTLVGAGAAEGAIDAANMLKPALARGELQVIGATTVDEYRKNIEKDAALERRFQPVMVNEPDKELAVQILQGIRSKYEEHHRVKIPDAALFAAVSLSDRYISDRFLPDKAIDVMDEAAAKVRLKLINRPKALKEVENKIEDVKKSQAAAIGEQKYEKAASKRDELQSLQDHLKKLEEEWKVESSNIAAVVTEDDIAEVVSDWTGIPVVKLTQAETEKLLHMEETLHKRVIGQDESIVSIAQAIRRGRAGLKAPERPLGSFIFAGPTGVGKTEVARRLAEFMFGTMDAMIRIDMSEYMEKHTISRLIGAPPGYVGYEEGGVLTEAVRRKPYSVVLFDEIEKGHPDVFNVLLQILDDGRVTDSKGKLIDFKNTIIIMTTNIGQRLIIERGAIGFMAKEDREADYEKMKDTVMDEMKKEFRPEFLNRIDEIIVFHPLSDAELKQIAKLILSDVERQMEEQEMQLAIDDEITSMIVKEGYDPKFGARPLRRAVRRLIENPLSNQLIEGKFKAGDKVAAVVKDGKIVFEKIGKAEIKGKRSESETKSVTKPVQAESSSKKELDGGEKFKKGKKKSK</sequence>
<comment type="similarity">
    <text evidence="6">Belongs to the ClpA/ClpB family.</text>
</comment>
<organism evidence="11 12">
    <name type="scientific">candidate division WOR-1 bacterium RIFOXYB2_FULL_36_35</name>
    <dbReference type="NCBI Taxonomy" id="1802578"/>
    <lineage>
        <taxon>Bacteria</taxon>
        <taxon>Bacillati</taxon>
        <taxon>Saganbacteria</taxon>
    </lineage>
</organism>
<dbReference type="CDD" id="cd00009">
    <property type="entry name" value="AAA"/>
    <property type="match status" value="1"/>
</dbReference>
<dbReference type="GO" id="GO:0005524">
    <property type="term" value="F:ATP binding"/>
    <property type="evidence" value="ECO:0007669"/>
    <property type="project" value="UniProtKB-KW"/>
</dbReference>
<dbReference type="InterPro" id="IPR036628">
    <property type="entry name" value="Clp_N_dom_sf"/>
</dbReference>
<keyword evidence="2 6" id="KW-0547">Nucleotide-binding</keyword>
<dbReference type="PROSITE" id="PS00871">
    <property type="entry name" value="CLPAB_2"/>
    <property type="match status" value="1"/>
</dbReference>
<dbReference type="Gene3D" id="1.10.1780.10">
    <property type="entry name" value="Clp, N-terminal domain"/>
    <property type="match status" value="1"/>
</dbReference>
<dbReference type="Pfam" id="PF17871">
    <property type="entry name" value="AAA_lid_9"/>
    <property type="match status" value="1"/>
</dbReference>
<feature type="domain" description="Clp R" evidence="10">
    <location>
        <begin position="70"/>
        <end position="211"/>
    </location>
</feature>
<dbReference type="PANTHER" id="PTHR11638">
    <property type="entry name" value="ATP-DEPENDENT CLP PROTEASE"/>
    <property type="match status" value="1"/>
</dbReference>
<dbReference type="InterPro" id="IPR050130">
    <property type="entry name" value="ClpA_ClpB"/>
</dbReference>
<dbReference type="Pfam" id="PF02861">
    <property type="entry name" value="Clp_N"/>
    <property type="match status" value="1"/>
</dbReference>
<keyword evidence="3 6" id="KW-0067">ATP-binding</keyword>
<name>A0A1F4S372_UNCSA</name>
<evidence type="ECO:0000259" key="9">
    <source>
        <dbReference type="PROSITE" id="PS50151"/>
    </source>
</evidence>
<evidence type="ECO:0000256" key="8">
    <source>
        <dbReference type="SAM" id="MobiDB-lite"/>
    </source>
</evidence>